<dbReference type="EMBL" id="CAACVJ010000534">
    <property type="protein sequence ID" value="VEP17264.1"/>
    <property type="molecule type" value="Genomic_DNA"/>
</dbReference>
<keyword evidence="1" id="KW-0597">Phosphoprotein</keyword>
<dbReference type="InterPro" id="IPR029787">
    <property type="entry name" value="Nucleotide_cyclase"/>
</dbReference>
<gene>
    <name evidence="5" type="ORF">H1P_580011</name>
</gene>
<evidence type="ECO:0000313" key="6">
    <source>
        <dbReference type="Proteomes" id="UP000320055"/>
    </source>
</evidence>
<dbReference type="SMART" id="SM00448">
    <property type="entry name" value="REC"/>
    <property type="match status" value="1"/>
</dbReference>
<protein>
    <submittedName>
        <fullName evidence="5">Diguanylate cyclase (GGDEF) domain-containing protein</fullName>
    </submittedName>
</protein>
<reference evidence="5 6" key="1">
    <citation type="submission" date="2019-01" db="EMBL/GenBank/DDBJ databases">
        <authorList>
            <person name="Brito A."/>
        </authorList>
    </citation>
    <scope>NUCLEOTIDE SEQUENCE [LARGE SCALE GENOMIC DNA]</scope>
    <source>
        <strain evidence="5">1</strain>
    </source>
</reference>
<dbReference type="FunFam" id="3.30.70.270:FF:000001">
    <property type="entry name" value="Diguanylate cyclase domain protein"/>
    <property type="match status" value="1"/>
</dbReference>
<dbReference type="InterPro" id="IPR001789">
    <property type="entry name" value="Sig_transdc_resp-reg_receiver"/>
</dbReference>
<organism evidence="5 6">
    <name type="scientific">Hyella patelloides LEGE 07179</name>
    <dbReference type="NCBI Taxonomy" id="945734"/>
    <lineage>
        <taxon>Bacteria</taxon>
        <taxon>Bacillati</taxon>
        <taxon>Cyanobacteriota</taxon>
        <taxon>Cyanophyceae</taxon>
        <taxon>Pleurocapsales</taxon>
        <taxon>Hyellaceae</taxon>
        <taxon>Hyella</taxon>
    </lineage>
</organism>
<name>A0A563W0P6_9CYAN</name>
<feature type="modified residue" description="4-aspartylphosphate" evidence="1">
    <location>
        <position position="61"/>
    </location>
</feature>
<dbReference type="GO" id="GO:0000160">
    <property type="term" value="P:phosphorelay signal transduction system"/>
    <property type="evidence" value="ECO:0007669"/>
    <property type="project" value="InterPro"/>
</dbReference>
<sequence>MNKEYYEQAKANILIVDDSPENLRLLSSLLVKQGHRVNCVADGEMALHAIRGKLPDLIILDVLIPIIDGYKVCQILKANEKTRHIPVIFFSSLDSESDKVQAFQLGAVDYVTKPFFVEEAIVRINAQLDVGQREKLWQKKLQEQIRERKSVEQELNQSRALLAGVLNSSLDGVAAFEAVRDRWGKIVDFRWLIANPVATMTVGETTESLEGKLLFEQLDLTGHLFEGLFDLFVQVVENCIVISKEHYYSLDQAWFHIVAVKLGDGFAMTFRDISEHKQMEITLKEVNEELQRQANIDSLTQIANRRRFDEYLAQEWSRCTREQEHLSLILCDVDYFKLYNDAYGHQAGDRCLYEVAQAMSLIVKRPADVVFRYGGEEFAVILPFTKGEGALQVAQEIREEVLELQIPHDLSQVNDHITLSLGVSSIVPNLSSNFESLIETADRALYEAKALGRDRVIYKALERPLI</sequence>
<dbReference type="GO" id="GO:1902201">
    <property type="term" value="P:negative regulation of bacterial-type flagellum-dependent cell motility"/>
    <property type="evidence" value="ECO:0007669"/>
    <property type="project" value="TreeGrafter"/>
</dbReference>
<dbReference type="AlphaFoldDB" id="A0A563W0P6"/>
<accession>A0A563W0P6</accession>
<dbReference type="Gene3D" id="3.30.450.20">
    <property type="entry name" value="PAS domain"/>
    <property type="match status" value="1"/>
</dbReference>
<feature type="domain" description="GGDEF" evidence="4">
    <location>
        <begin position="324"/>
        <end position="461"/>
    </location>
</feature>
<dbReference type="PROSITE" id="PS50110">
    <property type="entry name" value="RESPONSE_REGULATORY"/>
    <property type="match status" value="1"/>
</dbReference>
<dbReference type="RefSeq" id="WP_144866950.1">
    <property type="nucleotide sequence ID" value="NZ_LR213817.1"/>
</dbReference>
<dbReference type="InterPro" id="IPR050469">
    <property type="entry name" value="Diguanylate_Cyclase"/>
</dbReference>
<dbReference type="OrthoDB" id="9115at2"/>
<dbReference type="SUPFAM" id="SSF52172">
    <property type="entry name" value="CheY-like"/>
    <property type="match status" value="1"/>
</dbReference>
<dbReference type="Pfam" id="PF00990">
    <property type="entry name" value="GGDEF"/>
    <property type="match status" value="1"/>
</dbReference>
<dbReference type="SUPFAM" id="SSF55785">
    <property type="entry name" value="PYP-like sensor domain (PAS domain)"/>
    <property type="match status" value="1"/>
</dbReference>
<keyword evidence="6" id="KW-1185">Reference proteome</keyword>
<feature type="domain" description="Response regulatory" evidence="3">
    <location>
        <begin position="12"/>
        <end position="128"/>
    </location>
</feature>
<evidence type="ECO:0000259" key="4">
    <source>
        <dbReference type="PROSITE" id="PS50887"/>
    </source>
</evidence>
<dbReference type="NCBIfam" id="TIGR00254">
    <property type="entry name" value="GGDEF"/>
    <property type="match status" value="1"/>
</dbReference>
<dbReference type="Proteomes" id="UP000320055">
    <property type="component" value="Unassembled WGS sequence"/>
</dbReference>
<evidence type="ECO:0000256" key="1">
    <source>
        <dbReference type="PROSITE-ProRule" id="PRU00169"/>
    </source>
</evidence>
<dbReference type="Gene3D" id="3.40.50.2300">
    <property type="match status" value="1"/>
</dbReference>
<proteinExistence type="predicted"/>
<dbReference type="Gene3D" id="3.30.70.270">
    <property type="match status" value="1"/>
</dbReference>
<feature type="coiled-coil region" evidence="2">
    <location>
        <begin position="134"/>
        <end position="161"/>
    </location>
</feature>
<dbReference type="GO" id="GO:0052621">
    <property type="term" value="F:diguanylate cyclase activity"/>
    <property type="evidence" value="ECO:0007669"/>
    <property type="project" value="TreeGrafter"/>
</dbReference>
<dbReference type="InterPro" id="IPR000160">
    <property type="entry name" value="GGDEF_dom"/>
</dbReference>
<dbReference type="PROSITE" id="PS50887">
    <property type="entry name" value="GGDEF"/>
    <property type="match status" value="1"/>
</dbReference>
<dbReference type="InterPro" id="IPR035965">
    <property type="entry name" value="PAS-like_dom_sf"/>
</dbReference>
<evidence type="ECO:0000313" key="5">
    <source>
        <dbReference type="EMBL" id="VEP17264.1"/>
    </source>
</evidence>
<evidence type="ECO:0000259" key="3">
    <source>
        <dbReference type="PROSITE" id="PS50110"/>
    </source>
</evidence>
<dbReference type="GO" id="GO:0043709">
    <property type="term" value="P:cell adhesion involved in single-species biofilm formation"/>
    <property type="evidence" value="ECO:0007669"/>
    <property type="project" value="TreeGrafter"/>
</dbReference>
<dbReference type="SUPFAM" id="SSF55073">
    <property type="entry name" value="Nucleotide cyclase"/>
    <property type="match status" value="1"/>
</dbReference>
<dbReference type="PANTHER" id="PTHR45138">
    <property type="entry name" value="REGULATORY COMPONENTS OF SENSORY TRANSDUCTION SYSTEM"/>
    <property type="match status" value="1"/>
</dbReference>
<dbReference type="Pfam" id="PF00072">
    <property type="entry name" value="Response_reg"/>
    <property type="match status" value="1"/>
</dbReference>
<dbReference type="CDD" id="cd19920">
    <property type="entry name" value="REC_PA4781-like"/>
    <property type="match status" value="1"/>
</dbReference>
<dbReference type="SMART" id="SM00267">
    <property type="entry name" value="GGDEF"/>
    <property type="match status" value="1"/>
</dbReference>
<evidence type="ECO:0000256" key="2">
    <source>
        <dbReference type="SAM" id="Coils"/>
    </source>
</evidence>
<dbReference type="PANTHER" id="PTHR45138:SF9">
    <property type="entry name" value="DIGUANYLATE CYCLASE DGCM-RELATED"/>
    <property type="match status" value="1"/>
</dbReference>
<dbReference type="CDD" id="cd01949">
    <property type="entry name" value="GGDEF"/>
    <property type="match status" value="1"/>
</dbReference>
<keyword evidence="2" id="KW-0175">Coiled coil</keyword>
<dbReference type="InterPro" id="IPR043128">
    <property type="entry name" value="Rev_trsase/Diguanyl_cyclase"/>
</dbReference>
<dbReference type="GO" id="GO:0005886">
    <property type="term" value="C:plasma membrane"/>
    <property type="evidence" value="ECO:0007669"/>
    <property type="project" value="TreeGrafter"/>
</dbReference>
<dbReference type="InterPro" id="IPR011006">
    <property type="entry name" value="CheY-like_superfamily"/>
</dbReference>